<reference evidence="2 3" key="1">
    <citation type="submission" date="2019-05" db="EMBL/GenBank/DDBJ databases">
        <title>Another draft genome of Portunus trituberculatus and its Hox gene families provides insights of decapod evolution.</title>
        <authorList>
            <person name="Jeong J.-H."/>
            <person name="Song I."/>
            <person name="Kim S."/>
            <person name="Choi T."/>
            <person name="Kim D."/>
            <person name="Ryu S."/>
            <person name="Kim W."/>
        </authorList>
    </citation>
    <scope>NUCLEOTIDE SEQUENCE [LARGE SCALE GENOMIC DNA]</scope>
    <source>
        <tissue evidence="2">Muscle</tissue>
    </source>
</reference>
<accession>A0A5B7II21</accession>
<gene>
    <name evidence="2" type="ORF">E2C01_079891</name>
</gene>
<comment type="caution">
    <text evidence="2">The sequence shown here is derived from an EMBL/GenBank/DDBJ whole genome shotgun (WGS) entry which is preliminary data.</text>
</comment>
<keyword evidence="3" id="KW-1185">Reference proteome</keyword>
<evidence type="ECO:0000313" key="3">
    <source>
        <dbReference type="Proteomes" id="UP000324222"/>
    </source>
</evidence>
<feature type="compositionally biased region" description="Basic residues" evidence="1">
    <location>
        <begin position="61"/>
        <end position="72"/>
    </location>
</feature>
<evidence type="ECO:0000313" key="2">
    <source>
        <dbReference type="EMBL" id="MPC85131.1"/>
    </source>
</evidence>
<proteinExistence type="predicted"/>
<sequence>MEASEATVVPEKIQRQYPPTAGLEGFWRCVTSQQLHRRPRLDPEPHQPSTAAALRLSTGQYHHHHRRRRYHLHLPPPSRQSPSRRI</sequence>
<dbReference type="Proteomes" id="UP000324222">
    <property type="component" value="Unassembled WGS sequence"/>
</dbReference>
<feature type="region of interest" description="Disordered" evidence="1">
    <location>
        <begin position="58"/>
        <end position="86"/>
    </location>
</feature>
<organism evidence="2 3">
    <name type="scientific">Portunus trituberculatus</name>
    <name type="common">Swimming crab</name>
    <name type="synonym">Neptunus trituberculatus</name>
    <dbReference type="NCBI Taxonomy" id="210409"/>
    <lineage>
        <taxon>Eukaryota</taxon>
        <taxon>Metazoa</taxon>
        <taxon>Ecdysozoa</taxon>
        <taxon>Arthropoda</taxon>
        <taxon>Crustacea</taxon>
        <taxon>Multicrustacea</taxon>
        <taxon>Malacostraca</taxon>
        <taxon>Eumalacostraca</taxon>
        <taxon>Eucarida</taxon>
        <taxon>Decapoda</taxon>
        <taxon>Pleocyemata</taxon>
        <taxon>Brachyura</taxon>
        <taxon>Eubrachyura</taxon>
        <taxon>Portunoidea</taxon>
        <taxon>Portunidae</taxon>
        <taxon>Portuninae</taxon>
        <taxon>Portunus</taxon>
    </lineage>
</organism>
<name>A0A5B7II21_PORTR</name>
<protein>
    <submittedName>
        <fullName evidence="2">Uncharacterized protein</fullName>
    </submittedName>
</protein>
<dbReference type="AlphaFoldDB" id="A0A5B7II21"/>
<dbReference type="EMBL" id="VSRR010067443">
    <property type="protein sequence ID" value="MPC85131.1"/>
    <property type="molecule type" value="Genomic_DNA"/>
</dbReference>
<evidence type="ECO:0000256" key="1">
    <source>
        <dbReference type="SAM" id="MobiDB-lite"/>
    </source>
</evidence>